<keyword evidence="1" id="KW-1133">Transmembrane helix</keyword>
<dbReference type="EMBL" id="VLLI01000011">
    <property type="protein sequence ID" value="TWI97120.1"/>
    <property type="molecule type" value="Genomic_DNA"/>
</dbReference>
<dbReference type="PANTHER" id="PTHR32251:SF17">
    <property type="entry name" value="STEROID 5-ALPHA REDUCTASE C-TERMINAL DOMAIN-CONTAINING PROTEIN"/>
    <property type="match status" value="1"/>
</dbReference>
<reference evidence="2 3" key="1">
    <citation type="submission" date="2019-07" db="EMBL/GenBank/DDBJ databases">
        <title>Genomic Encyclopedia of Archaeal and Bacterial Type Strains, Phase II (KMG-II): from individual species to whole genera.</title>
        <authorList>
            <person name="Goeker M."/>
        </authorList>
    </citation>
    <scope>NUCLEOTIDE SEQUENCE [LARGE SCALE GENOMIC DNA]</scope>
    <source>
        <strain evidence="2 3">ATCC BAA-1854</strain>
    </source>
</reference>
<dbReference type="RefSeq" id="WP_144914664.1">
    <property type="nucleotide sequence ID" value="NZ_VLLI01000011.1"/>
</dbReference>
<evidence type="ECO:0000313" key="2">
    <source>
        <dbReference type="EMBL" id="TWI97120.1"/>
    </source>
</evidence>
<dbReference type="GO" id="GO:0016020">
    <property type="term" value="C:membrane"/>
    <property type="evidence" value="ECO:0007669"/>
    <property type="project" value="TreeGrafter"/>
</dbReference>
<gene>
    <name evidence="2" type="ORF">JN11_03580</name>
</gene>
<evidence type="ECO:0000256" key="1">
    <source>
        <dbReference type="SAM" id="Phobius"/>
    </source>
</evidence>
<dbReference type="PROSITE" id="PS50244">
    <property type="entry name" value="S5A_REDUCTASE"/>
    <property type="match status" value="1"/>
</dbReference>
<keyword evidence="3" id="KW-1185">Reference proteome</keyword>
<accession>A0A562TWA8</accession>
<dbReference type="InterPro" id="IPR010721">
    <property type="entry name" value="UstE-like"/>
</dbReference>
<comment type="caution">
    <text evidence="2">The sequence shown here is derived from an EMBL/GenBank/DDBJ whole genome shotgun (WGS) entry which is preliminary data.</text>
</comment>
<sequence>MDNQSIVSLVIYSLLACCGIMVIVWFWAHKIKNAGVVDIFWSYNFPVIAIILLLFAPGFETRKLLICSMVIIAGFRLGTHLAVRITKHLNEEEGRYQQLRNEWAPNAEKKFFFFFQFQAISNVLLAIPFFIITLNTAKQLSPFEYAGAALWLISVLGEAIADAQLAAFKKNPDNKGKICDTGLWGYSRHPNYFFEWLMWLSYFAFALASPYGYLAIISPAIILYLLLKVTGIPATEAQSLRSKGEAFKLYQQKTSVFIPWFKRS</sequence>
<feature type="transmembrane region" description="Helical" evidence="1">
    <location>
        <begin position="40"/>
        <end position="57"/>
    </location>
</feature>
<feature type="transmembrane region" description="Helical" evidence="1">
    <location>
        <begin position="64"/>
        <end position="83"/>
    </location>
</feature>
<proteinExistence type="predicted"/>
<dbReference type="PANTHER" id="PTHR32251">
    <property type="entry name" value="3-OXO-5-ALPHA-STEROID 4-DEHYDROGENASE"/>
    <property type="match status" value="1"/>
</dbReference>
<name>A0A562TWA8_9SPHI</name>
<dbReference type="AlphaFoldDB" id="A0A562TWA8"/>
<feature type="transmembrane region" description="Helical" evidence="1">
    <location>
        <begin position="111"/>
        <end position="133"/>
    </location>
</feature>
<organism evidence="2 3">
    <name type="scientific">Mucilaginibacter frigoritolerans</name>
    <dbReference type="NCBI Taxonomy" id="652788"/>
    <lineage>
        <taxon>Bacteria</taxon>
        <taxon>Pseudomonadati</taxon>
        <taxon>Bacteroidota</taxon>
        <taxon>Sphingobacteriia</taxon>
        <taxon>Sphingobacteriales</taxon>
        <taxon>Sphingobacteriaceae</taxon>
        <taxon>Mucilaginibacter</taxon>
    </lineage>
</organism>
<feature type="transmembrane region" description="Helical" evidence="1">
    <location>
        <begin position="7"/>
        <end position="28"/>
    </location>
</feature>
<dbReference type="Gene3D" id="1.20.120.1630">
    <property type="match status" value="1"/>
</dbReference>
<keyword evidence="1" id="KW-0812">Transmembrane</keyword>
<dbReference type="Pfam" id="PF06966">
    <property type="entry name" value="DUF1295"/>
    <property type="match status" value="1"/>
</dbReference>
<keyword evidence="1" id="KW-0472">Membrane</keyword>
<dbReference type="OrthoDB" id="9779233at2"/>
<dbReference type="Proteomes" id="UP000317010">
    <property type="component" value="Unassembled WGS sequence"/>
</dbReference>
<feature type="transmembrane region" description="Helical" evidence="1">
    <location>
        <begin position="199"/>
        <end position="227"/>
    </location>
</feature>
<evidence type="ECO:0000313" key="3">
    <source>
        <dbReference type="Proteomes" id="UP000317010"/>
    </source>
</evidence>
<feature type="transmembrane region" description="Helical" evidence="1">
    <location>
        <begin position="145"/>
        <end position="167"/>
    </location>
</feature>
<protein>
    <submittedName>
        <fullName evidence="2">Steroid 5-alpha reductase family enzyme</fullName>
    </submittedName>
</protein>